<dbReference type="OrthoDB" id="3557758at2759"/>
<feature type="region of interest" description="Disordered" evidence="1">
    <location>
        <begin position="433"/>
        <end position="457"/>
    </location>
</feature>
<evidence type="ECO:0000313" key="3">
    <source>
        <dbReference type="Proteomes" id="UP000308768"/>
    </source>
</evidence>
<feature type="region of interest" description="Disordered" evidence="1">
    <location>
        <begin position="213"/>
        <end position="282"/>
    </location>
</feature>
<sequence length="607" mass="67389">MNLFTLDTVLLNFLLVSQLIDWLSIYRSLHRIQHAAAKDRRALGCQLKTHLKWTVFQSVLLLLVIVEMKKAASEEDALATWNTTKLELMREEWLTNRPSAEHPLAQAPANTARKSSLRRFSSITSFASPLNPFTSNPFARRRQTTDTTFRSSTSTANDTDQTALLDVPDSRETSSILDSITTAEPAELSLRDYDRVYTGLSWAPMPLAPPAPLPRSHTLSNLPLPSKAHKKPLAPSRSSKALPPARKSTPNTVDRKRTSSQTKAPIQVMSFSRPRAAQRSHTQPALLTIGEHVDQTSSRKPAIKENISRYAAKTSSDDDAWNPPPSEESWMSLKYAAVPATNKLQATTCTGTHAKSRDDDKQTRAGEANRLYETAHESLPKPLASHRWASEQGHRKRPSFGVEIKQHQLLSPRSPPTPPFPKTPLTAATIHGGKLKSKNNSGPVQTTEAISPCSERGTPMSVRDVEVDFYHKHVKIHQPQAMGYWCGRFSSTNDRFRGESFDVDERPTTSDAPAVADLSAADQQRHRRVLVHLHSLCTTDAARESFQEFHIQYAKVTKQPWIALPIPTPVGVRRDRAEESDASTTGTTGTAGTRKASFFDRLMGKAA</sequence>
<proteinExistence type="predicted"/>
<feature type="compositionally biased region" description="Low complexity" evidence="1">
    <location>
        <begin position="145"/>
        <end position="155"/>
    </location>
</feature>
<dbReference type="EMBL" id="NAJN01001215">
    <property type="protein sequence ID" value="TKA64823.1"/>
    <property type="molecule type" value="Genomic_DNA"/>
</dbReference>
<protein>
    <submittedName>
        <fullName evidence="2">Uncharacterized protein</fullName>
    </submittedName>
</protein>
<reference evidence="2 3" key="1">
    <citation type="submission" date="2017-03" db="EMBL/GenBank/DDBJ databases">
        <title>Genomes of endolithic fungi from Antarctica.</title>
        <authorList>
            <person name="Coleine C."/>
            <person name="Masonjones S."/>
            <person name="Stajich J.E."/>
        </authorList>
    </citation>
    <scope>NUCLEOTIDE SEQUENCE [LARGE SCALE GENOMIC DNA]</scope>
    <source>
        <strain evidence="2 3">CCFEE 5187</strain>
    </source>
</reference>
<gene>
    <name evidence="2" type="ORF">B0A49_07916</name>
</gene>
<feature type="region of interest" description="Disordered" evidence="1">
    <location>
        <begin position="573"/>
        <end position="595"/>
    </location>
</feature>
<dbReference type="Proteomes" id="UP000308768">
    <property type="component" value="Unassembled WGS sequence"/>
</dbReference>
<name>A0A4U0WQU3_9PEZI</name>
<evidence type="ECO:0000313" key="2">
    <source>
        <dbReference type="EMBL" id="TKA64823.1"/>
    </source>
</evidence>
<feature type="compositionally biased region" description="Low complexity" evidence="1">
    <location>
        <begin position="584"/>
        <end position="593"/>
    </location>
</feature>
<feature type="region of interest" description="Disordered" evidence="1">
    <location>
        <begin position="134"/>
        <end position="178"/>
    </location>
</feature>
<evidence type="ECO:0000256" key="1">
    <source>
        <dbReference type="SAM" id="MobiDB-lite"/>
    </source>
</evidence>
<feature type="compositionally biased region" description="Polar residues" evidence="1">
    <location>
        <begin position="438"/>
        <end position="449"/>
    </location>
</feature>
<comment type="caution">
    <text evidence="2">The sequence shown here is derived from an EMBL/GenBank/DDBJ whole genome shotgun (WGS) entry which is preliminary data.</text>
</comment>
<accession>A0A4U0WQU3</accession>
<organism evidence="2 3">
    <name type="scientific">Cryomyces minteri</name>
    <dbReference type="NCBI Taxonomy" id="331657"/>
    <lineage>
        <taxon>Eukaryota</taxon>
        <taxon>Fungi</taxon>
        <taxon>Dikarya</taxon>
        <taxon>Ascomycota</taxon>
        <taxon>Pezizomycotina</taxon>
        <taxon>Dothideomycetes</taxon>
        <taxon>Dothideomycetes incertae sedis</taxon>
        <taxon>Cryomyces</taxon>
    </lineage>
</organism>
<keyword evidence="3" id="KW-1185">Reference proteome</keyword>
<dbReference type="AlphaFoldDB" id="A0A4U0WQU3"/>